<dbReference type="Proteomes" id="UP000032633">
    <property type="component" value="Chromosome"/>
</dbReference>
<dbReference type="RefSeq" id="WP_045673126.1">
    <property type="nucleotide sequence ID" value="NZ_CP011058.1"/>
</dbReference>
<reference evidence="4" key="2">
    <citation type="submission" date="2015-03" db="EMBL/GenBank/DDBJ databases">
        <title>Genome sequence of Paenibacillus beijingensis strain DSM 24997T.</title>
        <authorList>
            <person name="Kwak Y."/>
            <person name="Shin J.-H."/>
        </authorList>
    </citation>
    <scope>NUCLEOTIDE SEQUENCE [LARGE SCALE GENOMIC DNA]</scope>
    <source>
        <strain evidence="4">DSM 24997</strain>
    </source>
</reference>
<sequence>MVVFLPAYNEEMNVAEVLPRVPRRIGGGWVVEVIVVDDGSTDGTVQAALAAGADAVLELGRNRGLGAAVRAGMAECVRRGADIGFMIDADNEYPPEQIPEVAAPIMDGTADYTMGSRFKGTIAGMKLHRRLGNVAFTLLQCVLLRRVIWDGQSGMRAFSREAMKAARIVHDYNYAQVLTLNLVRQGFRMVEVPIRYRVRTKGQSFIRFGAYMKAVVPAIWKEMRTPARRNVSKRQQADASLRRQNGLLGSEEGR</sequence>
<dbReference type="PATRIC" id="fig|1126833.4.peg.1915"/>
<evidence type="ECO:0000313" key="3">
    <source>
        <dbReference type="EMBL" id="AJY77612.1"/>
    </source>
</evidence>
<dbReference type="Pfam" id="PF00535">
    <property type="entry name" value="Glycos_transf_2"/>
    <property type="match status" value="1"/>
</dbReference>
<dbReference type="AlphaFoldDB" id="A0A0D5NRL0"/>
<feature type="region of interest" description="Disordered" evidence="1">
    <location>
        <begin position="230"/>
        <end position="254"/>
    </location>
</feature>
<accession>A0A0D5NRL0</accession>
<evidence type="ECO:0000256" key="1">
    <source>
        <dbReference type="SAM" id="MobiDB-lite"/>
    </source>
</evidence>
<gene>
    <name evidence="3" type="ORF">VN24_08675</name>
</gene>
<dbReference type="PANTHER" id="PTHR48090:SF7">
    <property type="entry name" value="RFBJ PROTEIN"/>
    <property type="match status" value="1"/>
</dbReference>
<dbReference type="GO" id="GO:0016740">
    <property type="term" value="F:transferase activity"/>
    <property type="evidence" value="ECO:0007669"/>
    <property type="project" value="UniProtKB-KW"/>
</dbReference>
<dbReference type="STRING" id="1126833.VN24_08675"/>
<dbReference type="Gene3D" id="3.90.550.10">
    <property type="entry name" value="Spore Coat Polysaccharide Biosynthesis Protein SpsA, Chain A"/>
    <property type="match status" value="1"/>
</dbReference>
<dbReference type="SUPFAM" id="SSF53448">
    <property type="entry name" value="Nucleotide-diphospho-sugar transferases"/>
    <property type="match status" value="1"/>
</dbReference>
<dbReference type="EMBL" id="CP011058">
    <property type="protein sequence ID" value="AJY77612.1"/>
    <property type="molecule type" value="Genomic_DNA"/>
</dbReference>
<dbReference type="InterPro" id="IPR050256">
    <property type="entry name" value="Glycosyltransferase_2"/>
</dbReference>
<reference evidence="3 4" key="1">
    <citation type="journal article" date="2015" name="J. Biotechnol.">
        <title>Complete genome sequence of Paenibacillus beijingensis 7188(T) (=DSM 24997(T)), a novel rhizobacterium from jujube garden soil.</title>
        <authorList>
            <person name="Kwak Y."/>
            <person name="Shin J.H."/>
        </authorList>
    </citation>
    <scope>NUCLEOTIDE SEQUENCE [LARGE SCALE GENOMIC DNA]</scope>
    <source>
        <strain evidence="3 4">DSM 24997</strain>
    </source>
</reference>
<organism evidence="3 4">
    <name type="scientific">Paenibacillus beijingensis</name>
    <dbReference type="NCBI Taxonomy" id="1126833"/>
    <lineage>
        <taxon>Bacteria</taxon>
        <taxon>Bacillati</taxon>
        <taxon>Bacillota</taxon>
        <taxon>Bacilli</taxon>
        <taxon>Bacillales</taxon>
        <taxon>Paenibacillaceae</taxon>
        <taxon>Paenibacillus</taxon>
    </lineage>
</organism>
<evidence type="ECO:0000259" key="2">
    <source>
        <dbReference type="Pfam" id="PF00535"/>
    </source>
</evidence>
<feature type="domain" description="Glycosyltransferase 2-like" evidence="2">
    <location>
        <begin position="3"/>
        <end position="164"/>
    </location>
</feature>
<dbReference type="InterPro" id="IPR001173">
    <property type="entry name" value="Glyco_trans_2-like"/>
</dbReference>
<dbReference type="KEGG" id="pbj:VN24_08675"/>
<name>A0A0D5NRL0_9BACL</name>
<dbReference type="CDD" id="cd04179">
    <property type="entry name" value="DPM_DPG-synthase_like"/>
    <property type="match status" value="1"/>
</dbReference>
<protein>
    <submittedName>
        <fullName evidence="3">Glycosyl transferase family 2</fullName>
    </submittedName>
</protein>
<keyword evidence="4" id="KW-1185">Reference proteome</keyword>
<dbReference type="PANTHER" id="PTHR48090">
    <property type="entry name" value="UNDECAPRENYL-PHOSPHATE 4-DEOXY-4-FORMAMIDO-L-ARABINOSE TRANSFERASE-RELATED"/>
    <property type="match status" value="1"/>
</dbReference>
<dbReference type="HOGENOM" id="CLU_033536_7_4_9"/>
<keyword evidence="3" id="KW-0808">Transferase</keyword>
<evidence type="ECO:0000313" key="4">
    <source>
        <dbReference type="Proteomes" id="UP000032633"/>
    </source>
</evidence>
<dbReference type="InterPro" id="IPR029044">
    <property type="entry name" value="Nucleotide-diphossugar_trans"/>
</dbReference>
<proteinExistence type="predicted"/>